<comment type="caution">
    <text evidence="1">The sequence shown here is derived from an EMBL/GenBank/DDBJ whole genome shotgun (WGS) entry which is preliminary data.</text>
</comment>
<reference evidence="1 2" key="1">
    <citation type="submission" date="2021-06" db="EMBL/GenBank/DDBJ databases">
        <title>Staphylococcus lentus K169 genome sequencing.</title>
        <authorList>
            <person name="Sundareshan S."/>
            <person name="Akhila D.S."/>
            <person name="Prachi D."/>
            <person name="Sivakumar R."/>
            <person name="Rajendhran J."/>
            <person name="Isloor S."/>
            <person name="Hegde N.R."/>
        </authorList>
    </citation>
    <scope>NUCLEOTIDE SEQUENCE [LARGE SCALE GENOMIC DNA]</scope>
    <source>
        <strain evidence="1 2">K169</strain>
    </source>
</reference>
<dbReference type="RefSeq" id="WP_216683160.1">
    <property type="nucleotide sequence ID" value="NZ_JAHLZN010000001.1"/>
</dbReference>
<name>A0ABS6GT70_MAMLE</name>
<evidence type="ECO:0000313" key="1">
    <source>
        <dbReference type="EMBL" id="MBU6112513.1"/>
    </source>
</evidence>
<sequence>MIKKITVEGKEYILTPTHLKSIEENKLDGAYLRMRVRSGWPLDLAVKVPHGVGRNEADAYLRFKELDARKKKHKKDYSKPKPWLDKYPQVTEFGDYAQQLFKDCFGSW</sequence>
<dbReference type="EMBL" id="JAHLZN010000001">
    <property type="protein sequence ID" value="MBU6112513.1"/>
    <property type="molecule type" value="Genomic_DNA"/>
</dbReference>
<evidence type="ECO:0000313" key="2">
    <source>
        <dbReference type="Proteomes" id="UP000770161"/>
    </source>
</evidence>
<proteinExistence type="predicted"/>
<accession>A0ABS6GT70</accession>
<gene>
    <name evidence="1" type="ORF">KQ656_01010</name>
</gene>
<dbReference type="Proteomes" id="UP000770161">
    <property type="component" value="Unassembled WGS sequence"/>
</dbReference>
<organism evidence="1 2">
    <name type="scientific">Mammaliicoccus lentus</name>
    <name type="common">Staphylococcus lentus</name>
    <dbReference type="NCBI Taxonomy" id="42858"/>
    <lineage>
        <taxon>Bacteria</taxon>
        <taxon>Bacillati</taxon>
        <taxon>Bacillota</taxon>
        <taxon>Bacilli</taxon>
        <taxon>Bacillales</taxon>
        <taxon>Staphylococcaceae</taxon>
        <taxon>Mammaliicoccus</taxon>
    </lineage>
</organism>
<protein>
    <submittedName>
        <fullName evidence="1">Uncharacterized protein</fullName>
    </submittedName>
</protein>
<keyword evidence="2" id="KW-1185">Reference proteome</keyword>